<dbReference type="InterPro" id="IPR024752">
    <property type="entry name" value="Myb/SANT-like_dom"/>
</dbReference>
<protein>
    <submittedName>
        <fullName evidence="2">Myb/SANT-like DNA-binding domain-containing protein</fullName>
    </submittedName>
</protein>
<organism evidence="2 3">
    <name type="scientific">Carex littledalei</name>
    <dbReference type="NCBI Taxonomy" id="544730"/>
    <lineage>
        <taxon>Eukaryota</taxon>
        <taxon>Viridiplantae</taxon>
        <taxon>Streptophyta</taxon>
        <taxon>Embryophyta</taxon>
        <taxon>Tracheophyta</taxon>
        <taxon>Spermatophyta</taxon>
        <taxon>Magnoliopsida</taxon>
        <taxon>Liliopsida</taxon>
        <taxon>Poales</taxon>
        <taxon>Cyperaceae</taxon>
        <taxon>Cyperoideae</taxon>
        <taxon>Cariceae</taxon>
        <taxon>Carex</taxon>
        <taxon>Carex subgen. Euthyceras</taxon>
    </lineage>
</organism>
<accession>A0A833RNH9</accession>
<reference evidence="2" key="1">
    <citation type="submission" date="2020-01" db="EMBL/GenBank/DDBJ databases">
        <title>Genome sequence of Kobresia littledalei, the first chromosome-level genome in the family Cyperaceae.</title>
        <authorList>
            <person name="Qu G."/>
        </authorList>
    </citation>
    <scope>NUCLEOTIDE SEQUENCE</scope>
    <source>
        <strain evidence="2">C.B.Clarke</strain>
        <tissue evidence="2">Leaf</tissue>
    </source>
</reference>
<keyword evidence="2" id="KW-0238">DNA-binding</keyword>
<gene>
    <name evidence="2" type="ORF">FCM35_KLT18136</name>
</gene>
<dbReference type="Proteomes" id="UP000623129">
    <property type="component" value="Unassembled WGS sequence"/>
</dbReference>
<dbReference type="EMBL" id="SWLB01000006">
    <property type="protein sequence ID" value="KAF3337549.1"/>
    <property type="molecule type" value="Genomic_DNA"/>
</dbReference>
<dbReference type="PANTHER" id="PTHR46929">
    <property type="entry name" value="EXPRESSED PROTEIN"/>
    <property type="match status" value="1"/>
</dbReference>
<dbReference type="GO" id="GO:0003677">
    <property type="term" value="F:DNA binding"/>
    <property type="evidence" value="ECO:0007669"/>
    <property type="project" value="UniProtKB-KW"/>
</dbReference>
<feature type="domain" description="Myb/SANT-like" evidence="1">
    <location>
        <begin position="73"/>
        <end position="167"/>
    </location>
</feature>
<comment type="caution">
    <text evidence="2">The sequence shown here is derived from an EMBL/GenBank/DDBJ whole genome shotgun (WGS) entry which is preliminary data.</text>
</comment>
<proteinExistence type="predicted"/>
<evidence type="ECO:0000259" key="1">
    <source>
        <dbReference type="Pfam" id="PF12776"/>
    </source>
</evidence>
<dbReference type="Pfam" id="PF12776">
    <property type="entry name" value="Myb_DNA-bind_3"/>
    <property type="match status" value="1"/>
</dbReference>
<dbReference type="OrthoDB" id="1748457at2759"/>
<sequence length="247" mass="28450">MVLLFRFLLSELVSPFPLFLVVLWLQNYPSNFVNPALGMDHVVEQTCAIRGKKSKSRANGNDANTARRERDANWSDRETNMLLDLLDEVQSRRQDPNGDGGYNDQEWSYIYCEFTKKSTQKRALSSLKLRWKNLKCDFSFFLYMANRSGCSWNEDAHVPDVPEDAWRDLKEKEPNRYKKYVKKTFPWYNRVETLYGKSIASGSSNITTAPNCSIPRTFGDVSSSDDDNATAQQEIDDVSNPEQMVLI</sequence>
<evidence type="ECO:0000313" key="2">
    <source>
        <dbReference type="EMBL" id="KAF3337549.1"/>
    </source>
</evidence>
<dbReference type="PANTHER" id="PTHR46929:SF3">
    <property type="entry name" value="MYB_SANT-LIKE DOMAIN-CONTAINING PROTEIN"/>
    <property type="match status" value="1"/>
</dbReference>
<dbReference type="AlphaFoldDB" id="A0A833RNH9"/>
<keyword evidence="3" id="KW-1185">Reference proteome</keyword>
<evidence type="ECO:0000313" key="3">
    <source>
        <dbReference type="Proteomes" id="UP000623129"/>
    </source>
</evidence>
<name>A0A833RNH9_9POAL</name>